<proteinExistence type="predicted"/>
<dbReference type="KEGG" id="vg:26518508"/>
<dbReference type="Proteomes" id="UP000204179">
    <property type="component" value="Segment"/>
</dbReference>
<protein>
    <recommendedName>
        <fullName evidence="3">Phage protein</fullName>
    </recommendedName>
</protein>
<reference evidence="1 2" key="1">
    <citation type="submission" date="2015-07" db="EMBL/GenBank/DDBJ databases">
        <title>Isolation and characterization of JD18-a novel lytic bacteriophage for Klebsiella pneumoniae.</title>
        <authorList>
            <person name="Fan J."/>
            <person name="Zhang X."/>
            <person name="Guo X."/>
            <person name="He P."/>
            <person name="Zhang Y."/>
        </authorList>
    </citation>
    <scope>NUCLEOTIDE SEQUENCE [LARGE SCALE GENOMIC DNA]</scope>
</reference>
<name>A0A0K1Y4R4_9CAUD</name>
<dbReference type="EMBL" id="KT239446">
    <property type="protein sequence ID" value="AKY01964.1"/>
    <property type="molecule type" value="Genomic_DNA"/>
</dbReference>
<gene>
    <name evidence="1" type="ORF">JD18_093</name>
</gene>
<dbReference type="InterPro" id="IPR043876">
    <property type="entry name" value="DUF5856"/>
</dbReference>
<dbReference type="Pfam" id="PF19174">
    <property type="entry name" value="DUF5856"/>
    <property type="match status" value="1"/>
</dbReference>
<dbReference type="GeneID" id="26518508"/>
<evidence type="ECO:0000313" key="2">
    <source>
        <dbReference type="Proteomes" id="UP000204179"/>
    </source>
</evidence>
<dbReference type="RefSeq" id="YP_009190674.1">
    <property type="nucleotide sequence ID" value="NC_028686.1"/>
</dbReference>
<organism evidence="1 2">
    <name type="scientific">Klebsiella phage JD18</name>
    <dbReference type="NCBI Taxonomy" id="1698360"/>
    <lineage>
        <taxon>Viruses</taxon>
        <taxon>Duplodnaviria</taxon>
        <taxon>Heunggongvirae</taxon>
        <taxon>Uroviricota</taxon>
        <taxon>Caudoviricetes</taxon>
        <taxon>Pantevenvirales</taxon>
        <taxon>Straboviridae</taxon>
        <taxon>Tevenvirinae</taxon>
        <taxon>Jiaodavirus</taxon>
        <taxon>Jiaodavirus jd18</taxon>
    </lineage>
</organism>
<sequence>MKFNDFVKDGKLTPQDEFIGLLMASQAYFHSAHFDTKSYARHKAYEVFFNEIPDLIDAFGEQWLGFSGKSYTPALPSQKELPKDTIEMLDLILAKADGIYKSVPAALQSVLDDITGLCYKTKYLLSLQ</sequence>
<accession>A0A0K1Y4R4</accession>
<keyword evidence="2" id="KW-1185">Reference proteome</keyword>
<evidence type="ECO:0000313" key="1">
    <source>
        <dbReference type="EMBL" id="AKY01964.1"/>
    </source>
</evidence>
<evidence type="ECO:0008006" key="3">
    <source>
        <dbReference type="Google" id="ProtNLM"/>
    </source>
</evidence>